<reference evidence="1 2" key="1">
    <citation type="journal article" date="2013" name="ISME J.">
        <title>Comparative genomics of pathogenic lineages of Vibrio nigripulchritudo identifies virulence-associated traits.</title>
        <authorList>
            <person name="Goudenege D."/>
            <person name="Labreuche Y."/>
            <person name="Krin E."/>
            <person name="Ansquer D."/>
            <person name="Mangenot S."/>
            <person name="Calteau A."/>
            <person name="Medigue C."/>
            <person name="Mazel D."/>
            <person name="Polz M.F."/>
            <person name="Le Roux F."/>
        </authorList>
    </citation>
    <scope>NUCLEOTIDE SEQUENCE [LARGE SCALE GENOMIC DNA]</scope>
    <source>
        <strain evidence="2">SnF1</strain>
    </source>
</reference>
<dbReference type="OrthoDB" id="9130947at2"/>
<evidence type="ECO:0000313" key="2">
    <source>
        <dbReference type="Proteomes" id="UP000016895"/>
    </source>
</evidence>
<dbReference type="RefSeq" id="WP_022550494.1">
    <property type="nucleotide sequence ID" value="NC_022528.1"/>
</dbReference>
<proteinExistence type="predicted"/>
<evidence type="ECO:0000313" key="1">
    <source>
        <dbReference type="EMBL" id="CCO57574.1"/>
    </source>
</evidence>
<dbReference type="AlphaFoldDB" id="U4K4I7"/>
<keyword evidence="2" id="KW-1185">Reference proteome</keyword>
<name>U4K4I7_9VIBR</name>
<sequence>MILFKPFDGSKKVFFDVDAGEVLPGIDVSGSVNGNFHSIGSNNTAIYSYNETLVLQVNDRKWNLPSIEVRYFHKIRDKTTVFEIIEDDNCTTIEYDSWWSTIPGFNPIEPEMDEDEDFYGYLFAVWKDISLQEVLIERWK</sequence>
<dbReference type="Proteomes" id="UP000016895">
    <property type="component" value="Chromosome 1"/>
</dbReference>
<dbReference type="EMBL" id="FO203526">
    <property type="protein sequence ID" value="CCO57574.1"/>
    <property type="molecule type" value="Genomic_DNA"/>
</dbReference>
<protein>
    <submittedName>
        <fullName evidence="1">Uncharacterized protein</fullName>
    </submittedName>
</protein>
<organism evidence="1 2">
    <name type="scientific">Vibrio nigripulchritudo</name>
    <dbReference type="NCBI Taxonomy" id="28173"/>
    <lineage>
        <taxon>Bacteria</taxon>
        <taxon>Pseudomonadati</taxon>
        <taxon>Pseudomonadota</taxon>
        <taxon>Gammaproteobacteria</taxon>
        <taxon>Vibrionales</taxon>
        <taxon>Vibrionaceae</taxon>
        <taxon>Vibrio</taxon>
    </lineage>
</organism>
<dbReference type="STRING" id="28173.VIBNI_A1447"/>
<accession>U4K4I7</accession>
<dbReference type="KEGG" id="vni:VIBNI_A1447"/>
<gene>
    <name evidence="1" type="ORF">VIBNI_A1447</name>
</gene>